<dbReference type="Proteomes" id="UP001144673">
    <property type="component" value="Chromosome 3"/>
</dbReference>
<dbReference type="GO" id="GO:0048471">
    <property type="term" value="C:perinuclear region of cytoplasm"/>
    <property type="evidence" value="ECO:0007669"/>
    <property type="project" value="TreeGrafter"/>
</dbReference>
<evidence type="ECO:0000259" key="2">
    <source>
        <dbReference type="PROSITE" id="PS51391"/>
    </source>
</evidence>
<evidence type="ECO:0000313" key="3">
    <source>
        <dbReference type="EMBL" id="KAJ4148591.1"/>
    </source>
</evidence>
<dbReference type="EMBL" id="JAJHUN010000010">
    <property type="protein sequence ID" value="KAJ4148591.1"/>
    <property type="molecule type" value="Genomic_DNA"/>
</dbReference>
<dbReference type="KEGG" id="amus:LMH87_003055"/>
<proteinExistence type="predicted"/>
<dbReference type="InterPro" id="IPR006569">
    <property type="entry name" value="CID_dom"/>
</dbReference>
<gene>
    <name evidence="3" type="ORF">LMH87_003055</name>
</gene>
<dbReference type="PANTHER" id="PTHR12323">
    <property type="entry name" value="SR-RELATED CTD ASSOCIATED FACTOR 6"/>
    <property type="match status" value="1"/>
</dbReference>
<reference evidence="3" key="1">
    <citation type="journal article" date="2023" name="Access Microbiol">
        <title>De-novo genome assembly for Akanthomyces muscarius, a biocontrol agent of insect agricultural pests.</title>
        <authorList>
            <person name="Erdos Z."/>
            <person name="Studholme D.J."/>
            <person name="Raymond B."/>
            <person name="Sharma M."/>
        </authorList>
    </citation>
    <scope>NUCLEOTIDE SEQUENCE</scope>
    <source>
        <strain evidence="3">Ve6</strain>
    </source>
</reference>
<evidence type="ECO:0000256" key="1">
    <source>
        <dbReference type="SAM" id="MobiDB-lite"/>
    </source>
</evidence>
<dbReference type="GO" id="GO:0006874">
    <property type="term" value="P:intracellular calcium ion homeostasis"/>
    <property type="evidence" value="ECO:0007669"/>
    <property type="project" value="TreeGrafter"/>
</dbReference>
<dbReference type="PANTHER" id="PTHR12323:SF0">
    <property type="entry name" value="CALCIUM HOMEOSTASIS ENDOPLASMIC RETICULUM PROTEIN"/>
    <property type="match status" value="1"/>
</dbReference>
<dbReference type="InterPro" id="IPR008942">
    <property type="entry name" value="ENTH_VHS"/>
</dbReference>
<name>A0A9W8QAS5_AKAMU</name>
<feature type="compositionally biased region" description="Low complexity" evidence="1">
    <location>
        <begin position="271"/>
        <end position="283"/>
    </location>
</feature>
<comment type="caution">
    <text evidence="3">The sequence shown here is derived from an EMBL/GenBank/DDBJ whole genome shotgun (WGS) entry which is preliminary data.</text>
</comment>
<feature type="region of interest" description="Disordered" evidence="1">
    <location>
        <begin position="271"/>
        <end position="322"/>
    </location>
</feature>
<sequence>MASPELAIAKAALCASLFKADPVSLSRPEVDTLFPLLDATIAQCSRHNVQSCKNWIMAHVASSPARCANLAKYLAALSKSFPTDTATRPSPKRKRLHILYLLSDTLHDAARTSNSVCANAWAAHLVTLVAAAASFDRCPKHKAKLENLVALWAEKQLFTGDVLSQFRDAVSKNGNITAPVAQADATSTTSLKVAKEAPYTLPSSHGDTSTPWYDLPVGTWLPHLTPNSARPIVTDHIRPIQLSAGLADGALVDAVKKLLCSADRMHSSIDVSSIDGSSRSPSPLRKRPRRYSSESRSRSRSRSLSRSRTPPARETLQGYRHHRLHLKLASRHNGLRRRRRLFH</sequence>
<dbReference type="Pfam" id="PF04818">
    <property type="entry name" value="CID"/>
    <property type="match status" value="1"/>
</dbReference>
<protein>
    <recommendedName>
        <fullName evidence="2">CID domain-containing protein</fullName>
    </recommendedName>
</protein>
<feature type="domain" description="CID" evidence="2">
    <location>
        <begin position="25"/>
        <end position="174"/>
    </location>
</feature>
<dbReference type="Gene3D" id="1.25.40.90">
    <property type="match status" value="1"/>
</dbReference>
<organism evidence="3 4">
    <name type="scientific">Akanthomyces muscarius</name>
    <name type="common">Entomopathogenic fungus</name>
    <name type="synonym">Lecanicillium muscarium</name>
    <dbReference type="NCBI Taxonomy" id="2231603"/>
    <lineage>
        <taxon>Eukaryota</taxon>
        <taxon>Fungi</taxon>
        <taxon>Dikarya</taxon>
        <taxon>Ascomycota</taxon>
        <taxon>Pezizomycotina</taxon>
        <taxon>Sordariomycetes</taxon>
        <taxon>Hypocreomycetidae</taxon>
        <taxon>Hypocreales</taxon>
        <taxon>Cordycipitaceae</taxon>
        <taxon>Akanthomyces</taxon>
    </lineage>
</organism>
<dbReference type="PROSITE" id="PS51391">
    <property type="entry name" value="CID"/>
    <property type="match status" value="1"/>
</dbReference>
<keyword evidence="4" id="KW-1185">Reference proteome</keyword>
<dbReference type="AlphaFoldDB" id="A0A9W8QAS5"/>
<accession>A0A9W8QAS5</accession>
<dbReference type="GeneID" id="80890214"/>
<dbReference type="RefSeq" id="XP_056051532.1">
    <property type="nucleotide sequence ID" value="XM_056194612.1"/>
</dbReference>
<evidence type="ECO:0000313" key="4">
    <source>
        <dbReference type="Proteomes" id="UP001144673"/>
    </source>
</evidence>